<comment type="subcellular location">
    <subcellularLocation>
        <location evidence="1">Membrane</location>
        <topology evidence="1">Multi-pass membrane protein</topology>
    </subcellularLocation>
</comment>
<evidence type="ECO:0000256" key="6">
    <source>
        <dbReference type="ARBA" id="ARBA00023136"/>
    </source>
</evidence>
<feature type="non-terminal residue" evidence="8">
    <location>
        <position position="145"/>
    </location>
</feature>
<feature type="transmembrane region" description="Helical" evidence="7">
    <location>
        <begin position="42"/>
        <end position="60"/>
    </location>
</feature>
<evidence type="ECO:0008006" key="10">
    <source>
        <dbReference type="Google" id="ProtNLM"/>
    </source>
</evidence>
<protein>
    <recommendedName>
        <fullName evidence="10">Bestrophin homolog</fullName>
    </recommendedName>
</protein>
<dbReference type="GO" id="GO:0016020">
    <property type="term" value="C:membrane"/>
    <property type="evidence" value="ECO:0007669"/>
    <property type="project" value="UniProtKB-SubCell"/>
</dbReference>
<accession>A0A813ITK8</accession>
<evidence type="ECO:0000256" key="1">
    <source>
        <dbReference type="ARBA" id="ARBA00004141"/>
    </source>
</evidence>
<dbReference type="Proteomes" id="UP000626109">
    <property type="component" value="Unassembled WGS sequence"/>
</dbReference>
<reference evidence="8" key="1">
    <citation type="submission" date="2021-02" db="EMBL/GenBank/DDBJ databases">
        <authorList>
            <person name="Dougan E. K."/>
            <person name="Rhodes N."/>
            <person name="Thang M."/>
            <person name="Chan C."/>
        </authorList>
    </citation>
    <scope>NUCLEOTIDE SEQUENCE</scope>
</reference>
<name>A0A813ITK8_POLGL</name>
<dbReference type="InterPro" id="IPR044669">
    <property type="entry name" value="YneE/VCCN1/2-like"/>
</dbReference>
<evidence type="ECO:0000313" key="8">
    <source>
        <dbReference type="EMBL" id="CAE8655722.1"/>
    </source>
</evidence>
<evidence type="ECO:0000256" key="2">
    <source>
        <dbReference type="ARBA" id="ARBA00022448"/>
    </source>
</evidence>
<feature type="non-terminal residue" evidence="8">
    <location>
        <position position="1"/>
    </location>
</feature>
<evidence type="ECO:0000256" key="5">
    <source>
        <dbReference type="ARBA" id="ARBA00023065"/>
    </source>
</evidence>
<evidence type="ECO:0000313" key="9">
    <source>
        <dbReference type="Proteomes" id="UP000626109"/>
    </source>
</evidence>
<organism evidence="8 9">
    <name type="scientific">Polarella glacialis</name>
    <name type="common">Dinoflagellate</name>
    <dbReference type="NCBI Taxonomy" id="89957"/>
    <lineage>
        <taxon>Eukaryota</taxon>
        <taxon>Sar</taxon>
        <taxon>Alveolata</taxon>
        <taxon>Dinophyceae</taxon>
        <taxon>Suessiales</taxon>
        <taxon>Suessiaceae</taxon>
        <taxon>Polarella</taxon>
    </lineage>
</organism>
<evidence type="ECO:0000256" key="4">
    <source>
        <dbReference type="ARBA" id="ARBA00022989"/>
    </source>
</evidence>
<proteinExistence type="predicted"/>
<sequence length="145" mass="16755">LGIIKELLPQLAFFVVYSLCVTYYVSLQDDWDLRWSATRQDAIYYPAVVLSFLLCFRASGCMDRYKEGLRTSFEMEKALREASFEVMTSLSLDEEGLDSLEAQMRSIKKRYFKHEFRRLVGLLFACASRDLNDSAVDGGEVNEFE</sequence>
<evidence type="ECO:0000256" key="3">
    <source>
        <dbReference type="ARBA" id="ARBA00022692"/>
    </source>
</evidence>
<keyword evidence="5" id="KW-0406">Ion transport</keyword>
<keyword evidence="6 7" id="KW-0472">Membrane</keyword>
<comment type="caution">
    <text evidence="8">The sequence shown here is derived from an EMBL/GenBank/DDBJ whole genome shotgun (WGS) entry which is preliminary data.</text>
</comment>
<dbReference type="EMBL" id="CAJNNW010013728">
    <property type="protein sequence ID" value="CAE8655722.1"/>
    <property type="molecule type" value="Genomic_DNA"/>
</dbReference>
<dbReference type="AlphaFoldDB" id="A0A813ITK8"/>
<keyword evidence="4 7" id="KW-1133">Transmembrane helix</keyword>
<keyword evidence="2" id="KW-0813">Transport</keyword>
<feature type="transmembrane region" description="Helical" evidence="7">
    <location>
        <begin position="7"/>
        <end position="27"/>
    </location>
</feature>
<dbReference type="Pfam" id="PF25539">
    <property type="entry name" value="Bestrophin_2"/>
    <property type="match status" value="1"/>
</dbReference>
<dbReference type="GO" id="GO:0005254">
    <property type="term" value="F:chloride channel activity"/>
    <property type="evidence" value="ECO:0007669"/>
    <property type="project" value="InterPro"/>
</dbReference>
<keyword evidence="3 7" id="KW-0812">Transmembrane</keyword>
<evidence type="ECO:0000256" key="7">
    <source>
        <dbReference type="SAM" id="Phobius"/>
    </source>
</evidence>
<gene>
    <name evidence="8" type="ORF">PGLA2088_LOCUS11777</name>
</gene>